<sequence length="180" mass="19710">MLVDPEDSLLLVVDLQQRLAPAVAGHEAIEARVVRLIHGARRLRVPVLASEQYPEGLGPTIAPVSALLRPEERIAKRAFSCADEPDFMQALAEAGRGQIVICGMEAHVCVLQTAVELAEARFTVFAVADAMGSRDPANRAVALQRMTALGIEPVTSEMVLFEWLRRSDNEAFRDLLDLIK</sequence>
<evidence type="ECO:0000313" key="2">
    <source>
        <dbReference type="EMBL" id="SMF24130.1"/>
    </source>
</evidence>
<accession>A0A1Y6BWX0</accession>
<dbReference type="EMBL" id="FWZX01000008">
    <property type="protein sequence ID" value="SMF24130.1"/>
    <property type="molecule type" value="Genomic_DNA"/>
</dbReference>
<dbReference type="RefSeq" id="WP_085122960.1">
    <property type="nucleotide sequence ID" value="NZ_FWZX01000008.1"/>
</dbReference>
<dbReference type="SUPFAM" id="SSF52499">
    <property type="entry name" value="Isochorismatase-like hydrolases"/>
    <property type="match status" value="1"/>
</dbReference>
<evidence type="ECO:0000313" key="3">
    <source>
        <dbReference type="Proteomes" id="UP000192917"/>
    </source>
</evidence>
<dbReference type="Proteomes" id="UP000192917">
    <property type="component" value="Unassembled WGS sequence"/>
</dbReference>
<dbReference type="InterPro" id="IPR000868">
    <property type="entry name" value="Isochorismatase-like_dom"/>
</dbReference>
<dbReference type="CDD" id="cd01012">
    <property type="entry name" value="YcaC_related"/>
    <property type="match status" value="1"/>
</dbReference>
<organism evidence="2 3">
    <name type="scientific">Tistlia consotensis USBA 355</name>
    <dbReference type="NCBI Taxonomy" id="560819"/>
    <lineage>
        <taxon>Bacteria</taxon>
        <taxon>Pseudomonadati</taxon>
        <taxon>Pseudomonadota</taxon>
        <taxon>Alphaproteobacteria</taxon>
        <taxon>Rhodospirillales</taxon>
        <taxon>Rhodovibrionaceae</taxon>
        <taxon>Tistlia</taxon>
    </lineage>
</organism>
<dbReference type="InterPro" id="IPR036380">
    <property type="entry name" value="Isochorismatase-like_sf"/>
</dbReference>
<protein>
    <submittedName>
        <fullName evidence="2">Nicotinamidase-related amidase</fullName>
    </submittedName>
</protein>
<name>A0A1Y6BWX0_9PROT</name>
<dbReference type="PANTHER" id="PTHR14119:SF3">
    <property type="entry name" value="ISOCHORISMATASE DOMAIN-CONTAINING PROTEIN 2"/>
    <property type="match status" value="1"/>
</dbReference>
<dbReference type="STRING" id="560819.SAMN05428998_10868"/>
<proteinExistence type="predicted"/>
<dbReference type="Pfam" id="PF00857">
    <property type="entry name" value="Isochorismatase"/>
    <property type="match status" value="1"/>
</dbReference>
<dbReference type="InterPro" id="IPR050993">
    <property type="entry name" value="Isochorismatase_domain"/>
</dbReference>
<keyword evidence="3" id="KW-1185">Reference proteome</keyword>
<evidence type="ECO:0000259" key="1">
    <source>
        <dbReference type="Pfam" id="PF00857"/>
    </source>
</evidence>
<dbReference type="PANTHER" id="PTHR14119">
    <property type="entry name" value="HYDROLASE"/>
    <property type="match status" value="1"/>
</dbReference>
<feature type="domain" description="Isochorismatase-like" evidence="1">
    <location>
        <begin position="8"/>
        <end position="157"/>
    </location>
</feature>
<gene>
    <name evidence="2" type="ORF">SAMN05428998_10868</name>
</gene>
<dbReference type="AlphaFoldDB" id="A0A1Y6BWX0"/>
<reference evidence="2 3" key="1">
    <citation type="submission" date="2017-04" db="EMBL/GenBank/DDBJ databases">
        <authorList>
            <person name="Afonso C.L."/>
            <person name="Miller P.J."/>
            <person name="Scott M.A."/>
            <person name="Spackman E."/>
            <person name="Goraichik I."/>
            <person name="Dimitrov K.M."/>
            <person name="Suarez D.L."/>
            <person name="Swayne D.E."/>
        </authorList>
    </citation>
    <scope>NUCLEOTIDE SEQUENCE [LARGE SCALE GENOMIC DNA]</scope>
    <source>
        <strain evidence="2 3">USBA 355</strain>
    </source>
</reference>
<dbReference type="Gene3D" id="3.40.50.850">
    <property type="entry name" value="Isochorismatase-like"/>
    <property type="match status" value="1"/>
</dbReference>